<dbReference type="EMBL" id="JAKVPQ010000004">
    <property type="protein sequence ID" value="MCH4284865.1"/>
    <property type="molecule type" value="Genomic_DNA"/>
</dbReference>
<dbReference type="Proteomes" id="UP001202402">
    <property type="component" value="Unassembled WGS sequence"/>
</dbReference>
<reference evidence="1 2" key="1">
    <citation type="submission" date="2022-02" db="EMBL/GenBank/DDBJ databases">
        <title>Genome of Erysipelotrichaceae sp. nov. NSJ-176 isolated from human feces.</title>
        <authorList>
            <person name="Abdugheni R."/>
        </authorList>
    </citation>
    <scope>NUCLEOTIDE SEQUENCE [LARGE SCALE GENOMIC DNA]</scope>
    <source>
        <strain evidence="1 2">NSJ-176</strain>
    </source>
</reference>
<dbReference type="RefSeq" id="WP_147322611.1">
    <property type="nucleotide sequence ID" value="NZ_JAKVPQ010000004.1"/>
</dbReference>
<comment type="caution">
    <text evidence="1">The sequence shown here is derived from an EMBL/GenBank/DDBJ whole genome shotgun (WGS) entry which is preliminary data.</text>
</comment>
<name>A0ABS9R5E5_9FIRM</name>
<evidence type="ECO:0000313" key="2">
    <source>
        <dbReference type="Proteomes" id="UP001202402"/>
    </source>
</evidence>
<protein>
    <submittedName>
        <fullName evidence="1">Uncharacterized protein</fullName>
    </submittedName>
</protein>
<accession>A0ABS9R5E5</accession>
<organism evidence="1 2">
    <name type="scientific">Amedibacillus hominis</name>
    <dbReference type="NCBI Taxonomy" id="2897776"/>
    <lineage>
        <taxon>Bacteria</taxon>
        <taxon>Bacillati</taxon>
        <taxon>Bacillota</taxon>
        <taxon>Erysipelotrichia</taxon>
        <taxon>Erysipelotrichales</taxon>
        <taxon>Erysipelotrichaceae</taxon>
        <taxon>Amedibacillus</taxon>
    </lineage>
</organism>
<evidence type="ECO:0000313" key="1">
    <source>
        <dbReference type="EMBL" id="MCH4284865.1"/>
    </source>
</evidence>
<sequence length="116" mass="13806">MEWKALIKDFKKEYGFDLEKDLKNVNMTSYEFVKILKDLSFDINSNPIKGNKVTSIPPISVYKMRYKDEYRHIGTSNAYRFHLYHKTSGRKPKLDLTEKEKKLVKKMVEDAVAQRR</sequence>
<keyword evidence="2" id="KW-1185">Reference proteome</keyword>
<gene>
    <name evidence="1" type="ORF">LQE99_06940</name>
</gene>
<proteinExistence type="predicted"/>